<comment type="caution">
    <text evidence="2">The sequence shown here is derived from an EMBL/GenBank/DDBJ whole genome shotgun (WGS) entry which is preliminary data.</text>
</comment>
<keyword evidence="1" id="KW-0812">Transmembrane</keyword>
<proteinExistence type="predicted"/>
<keyword evidence="1" id="KW-1133">Transmembrane helix</keyword>
<dbReference type="AlphaFoldDB" id="A0A8T0WDY5"/>
<evidence type="ECO:0000313" key="2">
    <source>
        <dbReference type="EMBL" id="KAG2645408.1"/>
    </source>
</evidence>
<protein>
    <submittedName>
        <fullName evidence="2">Uncharacterized protein</fullName>
    </submittedName>
</protein>
<evidence type="ECO:0000256" key="1">
    <source>
        <dbReference type="SAM" id="Phobius"/>
    </source>
</evidence>
<sequence length="131" mass="14365">MDTDHYAGPQRPSCGPWSTAQFTVVFPGRVLVSFFFHTLQSSRARGRPLALVEYASPATLPPSGEAATIPATARRAARDLTFYDPPGRAGLSWQVLHQQDGGARGFCMRRTLAKNSSIMGAKHSWAWFKPC</sequence>
<name>A0A8T0WDY5_PANVG</name>
<gene>
    <name evidence="2" type="ORF">PVAP13_2KG422131</name>
</gene>
<dbReference type="EMBL" id="CM029039">
    <property type="protein sequence ID" value="KAG2645408.1"/>
    <property type="molecule type" value="Genomic_DNA"/>
</dbReference>
<keyword evidence="1" id="KW-0472">Membrane</keyword>
<accession>A0A8T0WDY5</accession>
<feature type="transmembrane region" description="Helical" evidence="1">
    <location>
        <begin position="20"/>
        <end position="39"/>
    </location>
</feature>
<keyword evidence="3" id="KW-1185">Reference proteome</keyword>
<evidence type="ECO:0000313" key="3">
    <source>
        <dbReference type="Proteomes" id="UP000823388"/>
    </source>
</evidence>
<reference evidence="2" key="1">
    <citation type="submission" date="2020-05" db="EMBL/GenBank/DDBJ databases">
        <title>WGS assembly of Panicum virgatum.</title>
        <authorList>
            <person name="Lovell J.T."/>
            <person name="Jenkins J."/>
            <person name="Shu S."/>
            <person name="Juenger T.E."/>
            <person name="Schmutz J."/>
        </authorList>
    </citation>
    <scope>NUCLEOTIDE SEQUENCE</scope>
    <source>
        <strain evidence="2">AP13</strain>
    </source>
</reference>
<dbReference type="Proteomes" id="UP000823388">
    <property type="component" value="Chromosome 2K"/>
</dbReference>
<organism evidence="2 3">
    <name type="scientific">Panicum virgatum</name>
    <name type="common">Blackwell switchgrass</name>
    <dbReference type="NCBI Taxonomy" id="38727"/>
    <lineage>
        <taxon>Eukaryota</taxon>
        <taxon>Viridiplantae</taxon>
        <taxon>Streptophyta</taxon>
        <taxon>Embryophyta</taxon>
        <taxon>Tracheophyta</taxon>
        <taxon>Spermatophyta</taxon>
        <taxon>Magnoliopsida</taxon>
        <taxon>Liliopsida</taxon>
        <taxon>Poales</taxon>
        <taxon>Poaceae</taxon>
        <taxon>PACMAD clade</taxon>
        <taxon>Panicoideae</taxon>
        <taxon>Panicodae</taxon>
        <taxon>Paniceae</taxon>
        <taxon>Panicinae</taxon>
        <taxon>Panicum</taxon>
        <taxon>Panicum sect. Hiantes</taxon>
    </lineage>
</organism>